<dbReference type="InterPro" id="IPR028081">
    <property type="entry name" value="Leu-bd"/>
</dbReference>
<feature type="domain" description="Leucine-binding protein" evidence="2">
    <location>
        <begin position="66"/>
        <end position="396"/>
    </location>
</feature>
<dbReference type="SUPFAM" id="SSF53822">
    <property type="entry name" value="Periplasmic binding protein-like I"/>
    <property type="match status" value="1"/>
</dbReference>
<name>A0A6J7INB5_9ZZZZ</name>
<dbReference type="Gene3D" id="3.40.50.2300">
    <property type="match status" value="2"/>
</dbReference>
<dbReference type="AlphaFoldDB" id="A0A6J7INB5"/>
<organism evidence="3">
    <name type="scientific">freshwater metagenome</name>
    <dbReference type="NCBI Taxonomy" id="449393"/>
    <lineage>
        <taxon>unclassified sequences</taxon>
        <taxon>metagenomes</taxon>
        <taxon>ecological metagenomes</taxon>
    </lineage>
</organism>
<dbReference type="CDD" id="cd06342">
    <property type="entry name" value="PBP1_ABC_LIVBP-like"/>
    <property type="match status" value="1"/>
</dbReference>
<protein>
    <submittedName>
        <fullName evidence="3">Unannotated protein</fullName>
    </submittedName>
</protein>
<evidence type="ECO:0000256" key="1">
    <source>
        <dbReference type="ARBA" id="ARBA00022729"/>
    </source>
</evidence>
<keyword evidence="1" id="KW-0732">Signal</keyword>
<dbReference type="InterPro" id="IPR028082">
    <property type="entry name" value="Peripla_BP_I"/>
</dbReference>
<accession>A0A6J7INB5</accession>
<dbReference type="Pfam" id="PF13458">
    <property type="entry name" value="Peripla_BP_6"/>
    <property type="match status" value="1"/>
</dbReference>
<sequence length="401" mass="40948">MVSSPIVRALAALAACALATGVAACGSAGETEKLAAAVAAEAQGGAAVAHGAAGTGEAGTSCMGAIGVIAPFGGTGERDSIQMNWARVALDVFNAEHATSFTIEPANVDTDVVAGRREARRLSEDEDVVGVVGPASSRVAEAAGPILDGGGLTYVSPSATRVSLTDGHLKGFYRVVPNDAKQAPAIAGFIAARLRPQKVLVVDQADPYSAPLADGIAKGLRTRGLALGRLRLPVGSRGVEALAAGVDRDVDVVALPLLDVPMANRFLAALRATGLRPTVIGADSLFVPGFNDTGAYVSSFAPDATTSESGQEAVRLYQAIFGEFEAFGAPAYAAMEVVATAALETCKDGRASREGVAEGMPKVVLATSPLGTPISFDARHEVREGRFRIFRITSGGYEQVG</sequence>
<dbReference type="PANTHER" id="PTHR47151:SF2">
    <property type="entry name" value="AMINO ACID BINDING PROTEIN"/>
    <property type="match status" value="1"/>
</dbReference>
<dbReference type="EMBL" id="CAFBMX010000005">
    <property type="protein sequence ID" value="CAB4932176.1"/>
    <property type="molecule type" value="Genomic_DNA"/>
</dbReference>
<reference evidence="3" key="1">
    <citation type="submission" date="2020-05" db="EMBL/GenBank/DDBJ databases">
        <authorList>
            <person name="Chiriac C."/>
            <person name="Salcher M."/>
            <person name="Ghai R."/>
            <person name="Kavagutti S V."/>
        </authorList>
    </citation>
    <scope>NUCLEOTIDE SEQUENCE</scope>
</reference>
<gene>
    <name evidence="3" type="ORF">UFOPK3674_01235</name>
</gene>
<evidence type="ECO:0000313" key="3">
    <source>
        <dbReference type="EMBL" id="CAB4932176.1"/>
    </source>
</evidence>
<evidence type="ECO:0000259" key="2">
    <source>
        <dbReference type="Pfam" id="PF13458"/>
    </source>
</evidence>
<dbReference type="PANTHER" id="PTHR47151">
    <property type="entry name" value="LEU/ILE/VAL-BINDING ABC TRANSPORTER SUBUNIT"/>
    <property type="match status" value="1"/>
</dbReference>
<proteinExistence type="predicted"/>